<evidence type="ECO:0000256" key="1">
    <source>
        <dbReference type="SAM" id="MobiDB-lite"/>
    </source>
</evidence>
<feature type="compositionally biased region" description="Polar residues" evidence="1">
    <location>
        <begin position="37"/>
        <end position="51"/>
    </location>
</feature>
<feature type="compositionally biased region" description="Polar residues" evidence="1">
    <location>
        <begin position="117"/>
        <end position="148"/>
    </location>
</feature>
<feature type="chain" id="PRO_5035296652" evidence="2">
    <location>
        <begin position="27"/>
        <end position="314"/>
    </location>
</feature>
<dbReference type="EMBL" id="JAFLCK010000018">
    <property type="protein sequence ID" value="MBN8661289.1"/>
    <property type="molecule type" value="Genomic_DNA"/>
</dbReference>
<dbReference type="Proteomes" id="UP000664277">
    <property type="component" value="Unassembled WGS sequence"/>
</dbReference>
<protein>
    <submittedName>
        <fullName evidence="3">Uncharacterized protein</fullName>
    </submittedName>
</protein>
<feature type="region of interest" description="Disordered" evidence="1">
    <location>
        <begin position="28"/>
        <end position="154"/>
    </location>
</feature>
<dbReference type="PROSITE" id="PS51257">
    <property type="entry name" value="PROKAR_LIPOPROTEIN"/>
    <property type="match status" value="1"/>
</dbReference>
<gene>
    <name evidence="3" type="ORF">J0M35_13055</name>
</gene>
<feature type="region of interest" description="Disordered" evidence="1">
    <location>
        <begin position="228"/>
        <end position="254"/>
    </location>
</feature>
<feature type="signal peptide" evidence="2">
    <location>
        <begin position="1"/>
        <end position="26"/>
    </location>
</feature>
<dbReference type="AlphaFoldDB" id="A0A8J7P803"/>
<sequence length="314" mass="33610">MTENTRTKLFRLTVFSLAAASLIACSKSSGETKEGQLLSTSAPAQGAQSSAEPGKTEPGQIEPGSIVPGQIVQGNPEPGGIMGEPGCSTGAEPGAADSSPGWAGPDSGTPPPVYTPPSASGTGPDTPVSSEGTVSSGDATVSVENTGPQHEWTREEMLLARPMPMSKEERDFAFSHKAPETIRTWTLGEFQEYTKNPLGARDMISEGTRWISLRRSLSGQLQFSKEFLGRKKINPPPRPKRITNADGSQSPDPEFLTDNSVFAPARSAETFEKLKTCRQDISDLCKELELIHNQAAKKGRLQALENAISNIEWE</sequence>
<organism evidence="3 4">
    <name type="scientific">Candidatus Obscuribacter phosphatis</name>
    <dbReference type="NCBI Taxonomy" id="1906157"/>
    <lineage>
        <taxon>Bacteria</taxon>
        <taxon>Bacillati</taxon>
        <taxon>Candidatus Melainabacteria</taxon>
        <taxon>Candidatus Obscuribacterales</taxon>
        <taxon>Candidatus Obscuribacteraceae</taxon>
        <taxon>Candidatus Obscuribacter</taxon>
    </lineage>
</organism>
<evidence type="ECO:0000313" key="3">
    <source>
        <dbReference type="EMBL" id="MBN8661289.1"/>
    </source>
</evidence>
<comment type="caution">
    <text evidence="3">The sequence shown here is derived from an EMBL/GenBank/DDBJ whole genome shotgun (WGS) entry which is preliminary data.</text>
</comment>
<keyword evidence="2" id="KW-0732">Signal</keyword>
<proteinExistence type="predicted"/>
<reference evidence="3" key="1">
    <citation type="submission" date="2021-02" db="EMBL/GenBank/DDBJ databases">
        <title>Genome-Resolved Metagenomics of a Microbial Community Performing Photosynthetic Biological Nutrient Removal.</title>
        <authorList>
            <person name="Mcdaniel E.A."/>
        </authorList>
    </citation>
    <scope>NUCLEOTIDE SEQUENCE</scope>
    <source>
        <strain evidence="3">UWPOB_OBS1</strain>
    </source>
</reference>
<feature type="compositionally biased region" description="Basic residues" evidence="1">
    <location>
        <begin position="230"/>
        <end position="241"/>
    </location>
</feature>
<accession>A0A8J7P803</accession>
<name>A0A8J7P803_9BACT</name>
<evidence type="ECO:0000313" key="4">
    <source>
        <dbReference type="Proteomes" id="UP000664277"/>
    </source>
</evidence>
<evidence type="ECO:0000256" key="2">
    <source>
        <dbReference type="SAM" id="SignalP"/>
    </source>
</evidence>